<accession>A0ABI7X3A4</accession>
<feature type="region of interest" description="Disordered" evidence="1">
    <location>
        <begin position="1"/>
        <end position="83"/>
    </location>
</feature>
<feature type="compositionally biased region" description="Polar residues" evidence="1">
    <location>
        <begin position="10"/>
        <end position="22"/>
    </location>
</feature>
<protein>
    <submittedName>
        <fullName evidence="2">Uncharacterized protein</fullName>
    </submittedName>
</protein>
<reference evidence="2" key="2">
    <citation type="submission" date="2025-08" db="UniProtKB">
        <authorList>
            <consortium name="Ensembl"/>
        </authorList>
    </citation>
    <scope>IDENTIFICATION</scope>
    <source>
        <strain evidence="2">breed Abyssinian</strain>
    </source>
</reference>
<proteinExistence type="predicted"/>
<reference evidence="2" key="3">
    <citation type="submission" date="2025-09" db="UniProtKB">
        <authorList>
            <consortium name="Ensembl"/>
        </authorList>
    </citation>
    <scope>IDENTIFICATION</scope>
    <source>
        <strain evidence="2">breed Abyssinian</strain>
    </source>
</reference>
<evidence type="ECO:0000313" key="2">
    <source>
        <dbReference type="Ensembl" id="ENSFCTP00005017000.1"/>
    </source>
</evidence>
<dbReference type="GeneTree" id="ENSGT00860000135883"/>
<feature type="compositionally biased region" description="Polar residues" evidence="1">
    <location>
        <begin position="37"/>
        <end position="46"/>
    </location>
</feature>
<evidence type="ECO:0000313" key="3">
    <source>
        <dbReference type="Proteomes" id="UP000823872"/>
    </source>
</evidence>
<evidence type="ECO:0000256" key="1">
    <source>
        <dbReference type="SAM" id="MobiDB-lite"/>
    </source>
</evidence>
<sequence length="150" mass="17008">MKATHRSRWLSRSVSGLSSAGTNRRRRPSIPAPDLKSGSSESTVSTAVMPASLRWSGSAAAAAPPRYSGLPKNKEKERKQKVNIQDTREIPVIRFVSLRQFTDVFVNYKRQSYQQLNLQKPLDCRLEPQHHFPLHSDVGTKARRKWQGDL</sequence>
<keyword evidence="3" id="KW-1185">Reference proteome</keyword>
<name>A0ABI7X3A4_FELCA</name>
<reference evidence="2 3" key="1">
    <citation type="submission" date="2021-02" db="EMBL/GenBank/DDBJ databases">
        <title>Safari Cat Assemblies.</title>
        <authorList>
            <person name="Bredemeyer K.R."/>
            <person name="Murphy W.J."/>
        </authorList>
    </citation>
    <scope>NUCLEOTIDE SEQUENCE [LARGE SCALE GENOMIC DNA]</scope>
</reference>
<dbReference type="Proteomes" id="UP000823872">
    <property type="component" value="Chromosome F1"/>
</dbReference>
<dbReference type="Ensembl" id="ENSFCTT00005026201.1">
    <property type="protein sequence ID" value="ENSFCTP00005017000.1"/>
    <property type="gene ID" value="ENSFCTG00005009397.1"/>
</dbReference>
<feature type="compositionally biased region" description="Basic and acidic residues" evidence="1">
    <location>
        <begin position="72"/>
        <end position="83"/>
    </location>
</feature>
<organism evidence="2 3">
    <name type="scientific">Felis catus</name>
    <name type="common">Cat</name>
    <name type="synonym">Felis silvestris catus</name>
    <dbReference type="NCBI Taxonomy" id="9685"/>
    <lineage>
        <taxon>Eukaryota</taxon>
        <taxon>Metazoa</taxon>
        <taxon>Chordata</taxon>
        <taxon>Craniata</taxon>
        <taxon>Vertebrata</taxon>
        <taxon>Euteleostomi</taxon>
        <taxon>Mammalia</taxon>
        <taxon>Eutheria</taxon>
        <taxon>Laurasiatheria</taxon>
        <taxon>Carnivora</taxon>
        <taxon>Feliformia</taxon>
        <taxon>Felidae</taxon>
        <taxon>Felinae</taxon>
        <taxon>Felis</taxon>
    </lineage>
</organism>